<dbReference type="KEGG" id="ete:ETEE_3241"/>
<name>A0A076LP61_9GAMM</name>
<evidence type="ECO:0000313" key="2">
    <source>
        <dbReference type="Proteomes" id="UP000028681"/>
    </source>
</evidence>
<evidence type="ECO:0000313" key="1">
    <source>
        <dbReference type="EMBL" id="AIJ09666.1"/>
    </source>
</evidence>
<gene>
    <name evidence="1" type="ORF">ETEE_3241</name>
</gene>
<dbReference type="AlphaFoldDB" id="A0A076LP61"/>
<dbReference type="HOGENOM" id="CLU_2272943_0_0_6"/>
<dbReference type="RefSeq" id="WP_225865160.1">
    <property type="nucleotide sequence ID" value="NZ_CP006664.1"/>
</dbReference>
<proteinExistence type="predicted"/>
<sequence length="102" mass="11555">MKEKNTATTATEMIEGRAIREISFSTSALKRSQTIESVELNNRETQNRTNKLSWINELTTLTSVMKFIKTIIIIDDINNVQVITAYLLPINFEEAAKKSFSG</sequence>
<reference evidence="1 2" key="1">
    <citation type="journal article" date="2012" name="PLoS ONE">
        <title>Edwardsiella comparative phylogenomics reveal the new intra/inter-species taxonomic relationships, virulence evolution and niche adaptation mechanisms.</title>
        <authorList>
            <person name="Yang M."/>
            <person name="Lv Y."/>
            <person name="Xiao J."/>
            <person name="Wu H."/>
            <person name="Zheng H."/>
            <person name="Liu Q."/>
            <person name="Zhang Y."/>
            <person name="Wang Q."/>
        </authorList>
    </citation>
    <scope>NUCLEOTIDE SEQUENCE [LARGE SCALE GENOMIC DNA]</scope>
    <source>
        <strain evidence="2">080813</strain>
    </source>
</reference>
<organism evidence="1 2">
    <name type="scientific">Edwardsiella anguillarum ET080813</name>
    <dbReference type="NCBI Taxonomy" id="667120"/>
    <lineage>
        <taxon>Bacteria</taxon>
        <taxon>Pseudomonadati</taxon>
        <taxon>Pseudomonadota</taxon>
        <taxon>Gammaproteobacteria</taxon>
        <taxon>Enterobacterales</taxon>
        <taxon>Hafniaceae</taxon>
        <taxon>Edwardsiella</taxon>
    </lineage>
</organism>
<protein>
    <submittedName>
        <fullName evidence="1">Uncharacterized protein</fullName>
    </submittedName>
</protein>
<accession>A0A076LP61</accession>
<dbReference type="GeneID" id="80988344"/>
<dbReference type="Proteomes" id="UP000028681">
    <property type="component" value="Chromosome"/>
</dbReference>
<dbReference type="EMBL" id="CP006664">
    <property type="protein sequence ID" value="AIJ09666.1"/>
    <property type="molecule type" value="Genomic_DNA"/>
</dbReference>